<dbReference type="Proteomes" id="UP000217257">
    <property type="component" value="Chromosome"/>
</dbReference>
<reference evidence="5 6" key="1">
    <citation type="submission" date="2017-06" db="EMBL/GenBank/DDBJ databases">
        <title>Sequencing and comparative analysis of myxobacterial genomes.</title>
        <authorList>
            <person name="Rupp O."/>
            <person name="Goesmann A."/>
            <person name="Sogaard-Andersen L."/>
        </authorList>
    </citation>
    <scope>NUCLEOTIDE SEQUENCE [LARGE SCALE GENOMIC DNA]</scope>
    <source>
        <strain evidence="5 6">DSM 52655</strain>
    </source>
</reference>
<feature type="compositionally biased region" description="Pro residues" evidence="1">
    <location>
        <begin position="138"/>
        <end position="154"/>
    </location>
</feature>
<dbReference type="AlphaFoldDB" id="A0A250IY93"/>
<evidence type="ECO:0000313" key="5">
    <source>
        <dbReference type="EMBL" id="ATB36230.1"/>
    </source>
</evidence>
<organism evidence="5 6">
    <name type="scientific">Cystobacter fuscus</name>
    <dbReference type="NCBI Taxonomy" id="43"/>
    <lineage>
        <taxon>Bacteria</taxon>
        <taxon>Pseudomonadati</taxon>
        <taxon>Myxococcota</taxon>
        <taxon>Myxococcia</taxon>
        <taxon>Myxococcales</taxon>
        <taxon>Cystobacterineae</taxon>
        <taxon>Archangiaceae</taxon>
        <taxon>Cystobacter</taxon>
    </lineage>
</organism>
<feature type="signal peptide" evidence="3">
    <location>
        <begin position="1"/>
        <end position="19"/>
    </location>
</feature>
<protein>
    <recommendedName>
        <fullName evidence="4">DUF6310 domain-containing protein</fullName>
    </recommendedName>
</protein>
<gene>
    <name evidence="5" type="ORF">CYFUS_001644</name>
</gene>
<dbReference type="KEGG" id="cfus:CYFUS_001644"/>
<feature type="region of interest" description="Disordered" evidence="1">
    <location>
        <begin position="131"/>
        <end position="224"/>
    </location>
</feature>
<proteinExistence type="predicted"/>
<feature type="transmembrane region" description="Helical" evidence="2">
    <location>
        <begin position="106"/>
        <end position="127"/>
    </location>
</feature>
<feature type="compositionally biased region" description="Basic and acidic residues" evidence="1">
    <location>
        <begin position="202"/>
        <end position="212"/>
    </location>
</feature>
<dbReference type="RefSeq" id="WP_095984737.1">
    <property type="nucleotide sequence ID" value="NZ_CP022098.1"/>
</dbReference>
<feature type="compositionally biased region" description="Basic and acidic residues" evidence="1">
    <location>
        <begin position="179"/>
        <end position="190"/>
    </location>
</feature>
<keyword evidence="2" id="KW-1133">Transmembrane helix</keyword>
<evidence type="ECO:0000256" key="3">
    <source>
        <dbReference type="SAM" id="SignalP"/>
    </source>
</evidence>
<evidence type="ECO:0000256" key="2">
    <source>
        <dbReference type="SAM" id="Phobius"/>
    </source>
</evidence>
<keyword evidence="2" id="KW-0472">Membrane</keyword>
<feature type="domain" description="DUF6310" evidence="4">
    <location>
        <begin position="204"/>
        <end position="330"/>
    </location>
</feature>
<evidence type="ECO:0000259" key="4">
    <source>
        <dbReference type="Pfam" id="PF19829"/>
    </source>
</evidence>
<evidence type="ECO:0000313" key="6">
    <source>
        <dbReference type="Proteomes" id="UP000217257"/>
    </source>
</evidence>
<sequence>MRLRACIALLLYVSACATSAPSPEEPVDWDPRYANLQRAAALPWTDGGRCAVREASEPWPVLAERCYQALDHDRIEFHDITGRCAVASAGAAAMGLGVCVLAAPEIIVGAVVVAGIVVVGFAISEALEAYEKKGRPQVRPPTLPPPTLPVPETRPVPEARPVPEVKPVPVTKPAPQETSPEKGPKPEPKGPDFFPPLEPPETSERDRNRCEPIPKNYHRGGNKLHNKCADRIPNNINPGGDVFVNGKDFDALQLATRTLWEVKTDNFDTYPPDLREIVVESQVEELRDERALALACGFNFRVGVRSPAHKAALERAARDLRGLIVVMEWC</sequence>
<keyword evidence="2" id="KW-0812">Transmembrane</keyword>
<name>A0A250IY93_9BACT</name>
<keyword evidence="3" id="KW-0732">Signal</keyword>
<accession>A0A250IY93</accession>
<dbReference type="Pfam" id="PF19829">
    <property type="entry name" value="DUF6310"/>
    <property type="match status" value="1"/>
</dbReference>
<evidence type="ECO:0000256" key="1">
    <source>
        <dbReference type="SAM" id="MobiDB-lite"/>
    </source>
</evidence>
<dbReference type="EMBL" id="CP022098">
    <property type="protein sequence ID" value="ATB36230.1"/>
    <property type="molecule type" value="Genomic_DNA"/>
</dbReference>
<feature type="chain" id="PRO_5012716007" description="DUF6310 domain-containing protein" evidence="3">
    <location>
        <begin position="20"/>
        <end position="330"/>
    </location>
</feature>
<dbReference type="InterPro" id="IPR046277">
    <property type="entry name" value="DUF6310"/>
</dbReference>